<dbReference type="RefSeq" id="WP_394833849.1">
    <property type="nucleotide sequence ID" value="NZ_CP089929.1"/>
</dbReference>
<reference evidence="3" key="1">
    <citation type="submission" date="2021-12" db="EMBL/GenBank/DDBJ databases">
        <title>Discovery of the Pendulisporaceae a myxobacterial family with distinct sporulation behavior and unique specialized metabolism.</title>
        <authorList>
            <person name="Garcia R."/>
            <person name="Popoff A."/>
            <person name="Bader C.D."/>
            <person name="Loehr J."/>
            <person name="Walesch S."/>
            <person name="Walt C."/>
            <person name="Boldt J."/>
            <person name="Bunk B."/>
            <person name="Haeckl F.J.F.P.J."/>
            <person name="Gunesch A.P."/>
            <person name="Birkelbach J."/>
            <person name="Nuebel U."/>
            <person name="Pietschmann T."/>
            <person name="Bach T."/>
            <person name="Mueller R."/>
        </authorList>
    </citation>
    <scope>NUCLEOTIDE SEQUENCE</scope>
    <source>
        <strain evidence="3">MSr11367</strain>
    </source>
</reference>
<name>A0ABZ2L6C8_9BACT</name>
<keyword evidence="2" id="KW-1133">Transmembrane helix</keyword>
<dbReference type="Proteomes" id="UP001374803">
    <property type="component" value="Chromosome"/>
</dbReference>
<gene>
    <name evidence="3" type="ORF">LVJ94_45825</name>
</gene>
<evidence type="ECO:0000256" key="1">
    <source>
        <dbReference type="SAM" id="MobiDB-lite"/>
    </source>
</evidence>
<organism evidence="3 4">
    <name type="scientific">Pendulispora rubella</name>
    <dbReference type="NCBI Taxonomy" id="2741070"/>
    <lineage>
        <taxon>Bacteria</taxon>
        <taxon>Pseudomonadati</taxon>
        <taxon>Myxococcota</taxon>
        <taxon>Myxococcia</taxon>
        <taxon>Myxococcales</taxon>
        <taxon>Sorangiineae</taxon>
        <taxon>Pendulisporaceae</taxon>
        <taxon>Pendulispora</taxon>
    </lineage>
</organism>
<protein>
    <submittedName>
        <fullName evidence="3">Uncharacterized protein</fullName>
    </submittedName>
</protein>
<dbReference type="EMBL" id="CP089983">
    <property type="protein sequence ID" value="WXB04212.1"/>
    <property type="molecule type" value="Genomic_DNA"/>
</dbReference>
<keyword evidence="2" id="KW-0472">Membrane</keyword>
<sequence>MKRHRGLMDQRGASLTEYVLILAAVLCAVGVAYKLLGKKVGHQAAHESNTTFHSETAEPNAPENGGLPSAGKSSIASKASLENGAVTRARALATDVKAKVNEKIQEASNADLEDFSMKKMARWLAIVIAALGLGVGYSVYRRGRADATTADNDPDATGPHPPQPARTSAVRARTPSAAPTKYTD</sequence>
<feature type="transmembrane region" description="Helical" evidence="2">
    <location>
        <begin position="120"/>
        <end position="140"/>
    </location>
</feature>
<evidence type="ECO:0000313" key="4">
    <source>
        <dbReference type="Proteomes" id="UP001374803"/>
    </source>
</evidence>
<proteinExistence type="predicted"/>
<feature type="transmembrane region" description="Helical" evidence="2">
    <location>
        <begin position="12"/>
        <end position="33"/>
    </location>
</feature>
<accession>A0ABZ2L6C8</accession>
<keyword evidence="4" id="KW-1185">Reference proteome</keyword>
<feature type="region of interest" description="Disordered" evidence="1">
    <location>
        <begin position="147"/>
        <end position="184"/>
    </location>
</feature>
<evidence type="ECO:0000256" key="2">
    <source>
        <dbReference type="SAM" id="Phobius"/>
    </source>
</evidence>
<feature type="region of interest" description="Disordered" evidence="1">
    <location>
        <begin position="47"/>
        <end position="74"/>
    </location>
</feature>
<keyword evidence="2" id="KW-0812">Transmembrane</keyword>
<evidence type="ECO:0000313" key="3">
    <source>
        <dbReference type="EMBL" id="WXB04212.1"/>
    </source>
</evidence>
<feature type="compositionally biased region" description="Low complexity" evidence="1">
    <location>
        <begin position="147"/>
        <end position="157"/>
    </location>
</feature>